<evidence type="ECO:0000256" key="7">
    <source>
        <dbReference type="PIRSR" id="PIRSR619791-2"/>
    </source>
</evidence>
<dbReference type="GO" id="GO:0020037">
    <property type="term" value="F:heme binding"/>
    <property type="evidence" value="ECO:0007669"/>
    <property type="project" value="InterPro"/>
</dbReference>
<keyword evidence="3" id="KW-0560">Oxidoreductase</keyword>
<keyword evidence="4 7" id="KW-0349">Heme</keyword>
<protein>
    <recommendedName>
        <fullName evidence="9">Peroxidase</fullName>
    </recommendedName>
</protein>
<dbReference type="CDD" id="cd09823">
    <property type="entry name" value="peroxinectin_like"/>
    <property type="match status" value="1"/>
</dbReference>
<dbReference type="Pfam" id="PF03098">
    <property type="entry name" value="An_peroxidase"/>
    <property type="match status" value="1"/>
</dbReference>
<comment type="subcellular location">
    <subcellularLocation>
        <location evidence="1">Secreted</location>
    </subcellularLocation>
</comment>
<dbReference type="PROSITE" id="PS50292">
    <property type="entry name" value="PEROXIDASE_3"/>
    <property type="match status" value="1"/>
</dbReference>
<evidence type="ECO:0000256" key="4">
    <source>
        <dbReference type="ARBA" id="ARBA00022617"/>
    </source>
</evidence>
<organism evidence="8">
    <name type="scientific">Menopon gallinae</name>
    <name type="common">poultry shaft louse</name>
    <dbReference type="NCBI Taxonomy" id="328185"/>
    <lineage>
        <taxon>Eukaryota</taxon>
        <taxon>Metazoa</taxon>
        <taxon>Ecdysozoa</taxon>
        <taxon>Arthropoda</taxon>
        <taxon>Hexapoda</taxon>
        <taxon>Insecta</taxon>
        <taxon>Pterygota</taxon>
        <taxon>Neoptera</taxon>
        <taxon>Paraneoptera</taxon>
        <taxon>Psocodea</taxon>
        <taxon>Troctomorpha</taxon>
        <taxon>Phthiraptera</taxon>
        <taxon>Amblycera</taxon>
        <taxon>Menoponidae</taxon>
        <taxon>Menopon</taxon>
    </lineage>
</organism>
<dbReference type="FunFam" id="1.10.640.10:FF:000003">
    <property type="entry name" value="chorion peroxidase"/>
    <property type="match status" value="1"/>
</dbReference>
<dbReference type="SUPFAM" id="SSF48113">
    <property type="entry name" value="Heme-dependent peroxidases"/>
    <property type="match status" value="1"/>
</dbReference>
<dbReference type="Gene3D" id="1.10.640.10">
    <property type="entry name" value="Haem peroxidase domain superfamily, animal type"/>
    <property type="match status" value="1"/>
</dbReference>
<evidence type="ECO:0000256" key="3">
    <source>
        <dbReference type="ARBA" id="ARBA00022559"/>
    </source>
</evidence>
<evidence type="ECO:0000256" key="6">
    <source>
        <dbReference type="ARBA" id="ARBA00023004"/>
    </source>
</evidence>
<evidence type="ECO:0000313" key="8">
    <source>
        <dbReference type="EMBL" id="KAL0279639.1"/>
    </source>
</evidence>
<dbReference type="GO" id="GO:0046872">
    <property type="term" value="F:metal ion binding"/>
    <property type="evidence" value="ECO:0007669"/>
    <property type="project" value="UniProtKB-KW"/>
</dbReference>
<accession>A0AAW2IBT9</accession>
<dbReference type="PRINTS" id="PR00457">
    <property type="entry name" value="ANPEROXIDASE"/>
</dbReference>
<keyword evidence="6 7" id="KW-0408">Iron</keyword>
<evidence type="ECO:0000256" key="2">
    <source>
        <dbReference type="ARBA" id="ARBA00022525"/>
    </source>
</evidence>
<proteinExistence type="predicted"/>
<evidence type="ECO:0000256" key="1">
    <source>
        <dbReference type="ARBA" id="ARBA00004613"/>
    </source>
</evidence>
<dbReference type="PANTHER" id="PTHR11475:SF141">
    <property type="entry name" value="CARDINAL"/>
    <property type="match status" value="1"/>
</dbReference>
<dbReference type="AlphaFoldDB" id="A0AAW2IBT9"/>
<name>A0AAW2IBT9_9NEOP</name>
<evidence type="ECO:0000256" key="5">
    <source>
        <dbReference type="ARBA" id="ARBA00022729"/>
    </source>
</evidence>
<dbReference type="GO" id="GO:0005576">
    <property type="term" value="C:extracellular region"/>
    <property type="evidence" value="ECO:0007669"/>
    <property type="project" value="UniProtKB-SubCell"/>
</dbReference>
<sequence length="746" mass="84820">MHFYKESSLLDFDDFCEPLQKGALIVAILLTTVFYSVEESSSSTNDRNDSDRLSTTFYNTTWPLKDVVATVLNEDLQNSNVSESAYNGLVSQRQPYGRTLPKIDIRTPSLRHQLSMATSEKARTLANYGLILEMAAKRMPRRFFNESGEKCRMMTEEWFSEEGVCLRESAVECAPSPHRSFDGSCNNLRHPKSWGVALRPFRRILFPDYTDGISAPKNSRKGRIPSAREVSLKIHRPLYVKDMDFTVMLAVWGQFVDHDMTATALSQGRNGEVISCCDSPPGRRHPECFVVPLGMDDPFYKEYNVSCMDFVRSAPAPLCGFGPREQLNQASSFIDGSVVYGNSKDISDELRTFINGELKMLLTPDEEELLPVSSDPSDGCNREEEFKRGRYCFLTGDLRSNENLHLVSMHLIFARQHNRIARKLADLNPHWKDETLFQESRKILGAQIQHITYEEFLPSVLPRPLLQFLNLTAASDGYFRGYNSTVNPSIANVFAAAAFRFGHSLLPGLMKLISNDTSSEEYFELHKMLFNPFGLYDVHFLEKVVRGALNTSVERNDVYFSREVTEKLFQENDKKGPCGLDLVSLNIQRGRDHGLPGYPEWRVPCGLTKIQDFADLEGVFDPESLKNIRNLYRTVSDIDLFTGGLAEIPVEGGMLGPTFTCLIADQFLRLKVGDRYWYENGEAPQAFTQDQLKELRKTTLARIICDNTDIGHSQPMVMRRAGLGNERKACTDLPFPDFDKWKERRR</sequence>
<keyword evidence="2" id="KW-0964">Secreted</keyword>
<gene>
    <name evidence="8" type="ORF">PYX00_001148</name>
</gene>
<dbReference type="GO" id="GO:0022412">
    <property type="term" value="P:cellular process involved in reproduction in multicellular organism"/>
    <property type="evidence" value="ECO:0007669"/>
    <property type="project" value="UniProtKB-ARBA"/>
</dbReference>
<dbReference type="EMBL" id="JARGDH010000001">
    <property type="protein sequence ID" value="KAL0279639.1"/>
    <property type="molecule type" value="Genomic_DNA"/>
</dbReference>
<keyword evidence="5" id="KW-0732">Signal</keyword>
<reference evidence="8" key="1">
    <citation type="journal article" date="2024" name="Gigascience">
        <title>Chromosome-level genome of the poultry shaft louse Menopon gallinae provides insight into the host-switching and adaptive evolution of parasitic lice.</title>
        <authorList>
            <person name="Xu Y."/>
            <person name="Ma L."/>
            <person name="Liu S."/>
            <person name="Liang Y."/>
            <person name="Liu Q."/>
            <person name="He Z."/>
            <person name="Tian L."/>
            <person name="Duan Y."/>
            <person name="Cai W."/>
            <person name="Li H."/>
            <person name="Song F."/>
        </authorList>
    </citation>
    <scope>NUCLEOTIDE SEQUENCE</scope>
    <source>
        <strain evidence="8">Cailab_2023a</strain>
    </source>
</reference>
<keyword evidence="7" id="KW-0479">Metal-binding</keyword>
<keyword evidence="3" id="KW-0575">Peroxidase</keyword>
<dbReference type="GO" id="GO:0006979">
    <property type="term" value="P:response to oxidative stress"/>
    <property type="evidence" value="ECO:0007669"/>
    <property type="project" value="InterPro"/>
</dbReference>
<comment type="caution">
    <text evidence="8">The sequence shown here is derived from an EMBL/GenBank/DDBJ whole genome shotgun (WGS) entry which is preliminary data.</text>
</comment>
<dbReference type="InterPro" id="IPR037120">
    <property type="entry name" value="Haem_peroxidase_sf_animal"/>
</dbReference>
<feature type="binding site" description="axial binding residue" evidence="7">
    <location>
        <position position="503"/>
    </location>
    <ligand>
        <name>heme b</name>
        <dbReference type="ChEBI" id="CHEBI:60344"/>
    </ligand>
    <ligandPart>
        <name>Fe</name>
        <dbReference type="ChEBI" id="CHEBI:18248"/>
    </ligandPart>
</feature>
<dbReference type="PANTHER" id="PTHR11475">
    <property type="entry name" value="OXIDASE/PEROXIDASE"/>
    <property type="match status" value="1"/>
</dbReference>
<evidence type="ECO:0008006" key="9">
    <source>
        <dbReference type="Google" id="ProtNLM"/>
    </source>
</evidence>
<dbReference type="GO" id="GO:0004601">
    <property type="term" value="F:peroxidase activity"/>
    <property type="evidence" value="ECO:0007669"/>
    <property type="project" value="UniProtKB-KW"/>
</dbReference>
<dbReference type="InterPro" id="IPR019791">
    <property type="entry name" value="Haem_peroxidase_animal"/>
</dbReference>
<dbReference type="InterPro" id="IPR010255">
    <property type="entry name" value="Haem_peroxidase_sf"/>
</dbReference>